<dbReference type="Proteomes" id="UP001289374">
    <property type="component" value="Unassembled WGS sequence"/>
</dbReference>
<organism evidence="2 3">
    <name type="scientific">Sesamum angolense</name>
    <dbReference type="NCBI Taxonomy" id="2727404"/>
    <lineage>
        <taxon>Eukaryota</taxon>
        <taxon>Viridiplantae</taxon>
        <taxon>Streptophyta</taxon>
        <taxon>Embryophyta</taxon>
        <taxon>Tracheophyta</taxon>
        <taxon>Spermatophyta</taxon>
        <taxon>Magnoliopsida</taxon>
        <taxon>eudicotyledons</taxon>
        <taxon>Gunneridae</taxon>
        <taxon>Pentapetalae</taxon>
        <taxon>asterids</taxon>
        <taxon>lamiids</taxon>
        <taxon>Lamiales</taxon>
        <taxon>Pedaliaceae</taxon>
        <taxon>Sesamum</taxon>
    </lineage>
</organism>
<keyword evidence="3" id="KW-1185">Reference proteome</keyword>
<feature type="compositionally biased region" description="Basic and acidic residues" evidence="1">
    <location>
        <begin position="1"/>
        <end position="12"/>
    </location>
</feature>
<evidence type="ECO:0008006" key="4">
    <source>
        <dbReference type="Google" id="ProtNLM"/>
    </source>
</evidence>
<evidence type="ECO:0000256" key="1">
    <source>
        <dbReference type="SAM" id="MobiDB-lite"/>
    </source>
</evidence>
<proteinExistence type="predicted"/>
<feature type="region of interest" description="Disordered" evidence="1">
    <location>
        <begin position="1"/>
        <end position="70"/>
    </location>
</feature>
<dbReference type="InterPro" id="IPR021109">
    <property type="entry name" value="Peptidase_aspartic_dom_sf"/>
</dbReference>
<dbReference type="EMBL" id="JACGWL010000012">
    <property type="protein sequence ID" value="KAK4390071.1"/>
    <property type="molecule type" value="Genomic_DNA"/>
</dbReference>
<feature type="region of interest" description="Disordered" evidence="1">
    <location>
        <begin position="374"/>
        <end position="395"/>
    </location>
</feature>
<feature type="region of interest" description="Disordered" evidence="1">
    <location>
        <begin position="317"/>
        <end position="354"/>
    </location>
</feature>
<dbReference type="AlphaFoldDB" id="A0AAE1WB43"/>
<feature type="region of interest" description="Disordered" evidence="1">
    <location>
        <begin position="101"/>
        <end position="156"/>
    </location>
</feature>
<name>A0AAE1WB43_9LAMI</name>
<reference evidence="2" key="2">
    <citation type="journal article" date="2024" name="Plant">
        <title>Genomic evolution and insights into agronomic trait innovations of Sesamum species.</title>
        <authorList>
            <person name="Miao H."/>
            <person name="Wang L."/>
            <person name="Qu L."/>
            <person name="Liu H."/>
            <person name="Sun Y."/>
            <person name="Le M."/>
            <person name="Wang Q."/>
            <person name="Wei S."/>
            <person name="Zheng Y."/>
            <person name="Lin W."/>
            <person name="Duan Y."/>
            <person name="Cao H."/>
            <person name="Xiong S."/>
            <person name="Wang X."/>
            <person name="Wei L."/>
            <person name="Li C."/>
            <person name="Ma Q."/>
            <person name="Ju M."/>
            <person name="Zhao R."/>
            <person name="Li G."/>
            <person name="Mu C."/>
            <person name="Tian Q."/>
            <person name="Mei H."/>
            <person name="Zhang T."/>
            <person name="Gao T."/>
            <person name="Zhang H."/>
        </authorList>
    </citation>
    <scope>NUCLEOTIDE SEQUENCE</scope>
    <source>
        <strain evidence="2">K16</strain>
    </source>
</reference>
<gene>
    <name evidence="2" type="ORF">Sango_2070400</name>
</gene>
<dbReference type="Gene3D" id="2.40.70.10">
    <property type="entry name" value="Acid Proteases"/>
    <property type="match status" value="1"/>
</dbReference>
<protein>
    <recommendedName>
        <fullName evidence="4">Retrotransposon gag domain-containing protein</fullName>
    </recommendedName>
</protein>
<feature type="compositionally biased region" description="Basic and acidic residues" evidence="1">
    <location>
        <begin position="331"/>
        <end position="340"/>
    </location>
</feature>
<evidence type="ECO:0000313" key="3">
    <source>
        <dbReference type="Proteomes" id="UP001289374"/>
    </source>
</evidence>
<dbReference type="PANTHER" id="PTHR33240">
    <property type="entry name" value="OS08G0508500 PROTEIN"/>
    <property type="match status" value="1"/>
</dbReference>
<comment type="caution">
    <text evidence="2">The sequence shown here is derived from an EMBL/GenBank/DDBJ whole genome shotgun (WGS) entry which is preliminary data.</text>
</comment>
<feature type="compositionally biased region" description="Basic and acidic residues" evidence="1">
    <location>
        <begin position="120"/>
        <end position="131"/>
    </location>
</feature>
<reference evidence="2" key="1">
    <citation type="submission" date="2020-06" db="EMBL/GenBank/DDBJ databases">
        <authorList>
            <person name="Li T."/>
            <person name="Hu X."/>
            <person name="Zhang T."/>
            <person name="Song X."/>
            <person name="Zhang H."/>
            <person name="Dai N."/>
            <person name="Sheng W."/>
            <person name="Hou X."/>
            <person name="Wei L."/>
        </authorList>
    </citation>
    <scope>NUCLEOTIDE SEQUENCE</scope>
    <source>
        <strain evidence="2">K16</strain>
        <tissue evidence="2">Leaf</tissue>
    </source>
</reference>
<dbReference type="PANTHER" id="PTHR33240:SF15">
    <property type="entry name" value="GAG-PRO-LIKE PROTEIN"/>
    <property type="match status" value="1"/>
</dbReference>
<dbReference type="CDD" id="cd00303">
    <property type="entry name" value="retropepsin_like"/>
    <property type="match status" value="1"/>
</dbReference>
<evidence type="ECO:0000313" key="2">
    <source>
        <dbReference type="EMBL" id="KAK4390071.1"/>
    </source>
</evidence>
<sequence length="605" mass="67894">MQTRSRAREVHGVGDAPEPQLNGADQAPPHELPLPREQPPLNGQTVPPCEQVPSPRAESPSHIVPPKGTMIQLTQDSLLAQIHDASTRAATQAMAQFAAQHPINLPPPSPRQSRELSSTPHEEEQRQEEVNSRFSRPEVAQTQEQYPPQSQPPTIPLLSRGVEDPYLALVVAPPWRSPFSGAILAEALPADVKVSNLSEYDGTGDPQEHLDKFYAKIDCLEQLTQCFLHHFSMNKRVTKTAAFLFTIRQRENEPLRGYIQRFVEAVHEVPHVNHELLASIIQQSLLPGRFKESIASKPPSTMEDLLMRSQKYIRIKESNASDSSSGVKRKGREEEKEPKKKEGRKHGHTTEECHHLKIDIEKLIQRGHLKQYVNQEQSRQPQETTSTQHPNSDNLPTASVIAVISGGPVGGDSANARKALVRAARRNYWQTPNQIHNINSDKQEKIAFSRQDLDPMRNHNNDALVISVTPSNFWVKKVLVDSRSSADIIFYDVYVQLRVDNAQLRKVNTPITDFSGEMIEPLREVTLPLSLGSYPKRSTKMVKFLVVKVSSAYNIILGRPSLNLFHAIASTFHMKLKFPTSDGVGEAIGDERMVRECYANTLKRS</sequence>
<accession>A0AAE1WB43</accession>